<proteinExistence type="predicted"/>
<evidence type="ECO:0000313" key="2">
    <source>
        <dbReference type="Proteomes" id="UP000252355"/>
    </source>
</evidence>
<accession>A0A367ZRQ1</accession>
<dbReference type="EMBL" id="QOQW01000008">
    <property type="protein sequence ID" value="RCK80062.1"/>
    <property type="molecule type" value="Genomic_DNA"/>
</dbReference>
<sequence>MPPALSDPLPPSPGRPRWAMALLLVGLGAAALGWLGLGSARAFGDKEVTLINLGLPMIRAAIRARRHRRRMAPAVLQAGLGGYMMRKAMEKAELAEGRTAWEAWRAKLMMNMGASLAESAGGDLEFRMDLGPVWMVTQDGKIHWKLGLHGSLAPLLNRADGARVNWPQSFRYGTLAFHRERNADGTIGSRGALAYSNANNFITNDRGHHAGHELIHTFQYRRDAFLSPRLTRLWPGLADRLDDVWLDDTGWAINWSAQCLWARSTGADRDFDILMEKEAYYLADHIQF</sequence>
<dbReference type="AlphaFoldDB" id="A0A367ZRQ1"/>
<evidence type="ECO:0000313" key="1">
    <source>
        <dbReference type="EMBL" id="RCK80062.1"/>
    </source>
</evidence>
<reference evidence="1 2" key="1">
    <citation type="submission" date="2018-05" db="EMBL/GenBank/DDBJ databases">
        <title>A metagenomic window into the 2 km-deep terrestrial subsurface aquifer revealed taxonomically and functionally diverse microbial community comprising novel uncultured bacterial lineages.</title>
        <authorList>
            <person name="Kadnikov V.V."/>
            <person name="Mardanov A.V."/>
            <person name="Beletsky A.V."/>
            <person name="Banks D."/>
            <person name="Pimenov N.V."/>
            <person name="Frank Y.A."/>
            <person name="Karnachuk O.V."/>
            <person name="Ravin N.V."/>
        </authorList>
    </citation>
    <scope>NUCLEOTIDE SEQUENCE [LARGE SCALE GENOMIC DNA]</scope>
    <source>
        <strain evidence="1">BY5</strain>
    </source>
</reference>
<comment type="caution">
    <text evidence="1">The sequence shown here is derived from an EMBL/GenBank/DDBJ whole genome shotgun (WGS) entry which is preliminary data.</text>
</comment>
<organism evidence="1 2">
    <name type="scientific">Candidatus Ozemobacter sibiricus</name>
    <dbReference type="NCBI Taxonomy" id="2268124"/>
    <lineage>
        <taxon>Bacteria</taxon>
        <taxon>Candidatus Ozemobacteria</taxon>
        <taxon>Candidatus Ozemobacterales</taxon>
        <taxon>Candidatus Ozemobacteraceae</taxon>
        <taxon>Candidatus Ozemobacter</taxon>
    </lineage>
</organism>
<protein>
    <submittedName>
        <fullName evidence="1">Uncharacterized protein</fullName>
    </submittedName>
</protein>
<gene>
    <name evidence="1" type="ORF">OZSIB_3566</name>
</gene>
<dbReference type="Proteomes" id="UP000252355">
    <property type="component" value="Unassembled WGS sequence"/>
</dbReference>
<name>A0A367ZRQ1_9BACT</name>